<sequence>METRKEIAAEKKRCGSHNCTQAVLCTYHDFTGMDEETIKNAGNAFAAGMGNMEGTCGALVGAGIVLGLATQDKAKSIKGMRMIMDKFKQRNGATQCKLLKGVGTGKVLRECPLCVADASEFLEEILEKEGIQK</sequence>
<accession>A0A3E5DTF3</accession>
<reference evidence="2" key="3">
    <citation type="submission" date="2022-11" db="EMBL/GenBank/DDBJ databases">
        <title>Genomic repertoires linked with pathogenic potency of arthritogenic Prevotella copri isolated from the gut of rheumatoid arthritis patients.</title>
        <authorList>
            <person name="Nii T."/>
            <person name="Maeda Y."/>
            <person name="Motooka D."/>
            <person name="Naito M."/>
            <person name="Matsumoto Y."/>
            <person name="Ogawa T."/>
            <person name="Oguro-Igashira E."/>
            <person name="Kishikawa T."/>
            <person name="Yamashita M."/>
            <person name="Koizumi S."/>
            <person name="Kurakawa T."/>
            <person name="Okumura R."/>
            <person name="Kayama H."/>
            <person name="Murakami M."/>
            <person name="Sakaguchi T."/>
            <person name="Das B."/>
            <person name="Nakamura S."/>
            <person name="Okada Y."/>
            <person name="Kumanogoh A."/>
            <person name="Takeda K."/>
        </authorList>
    </citation>
    <scope>NUCLEOTIDE SEQUENCE</scope>
    <source>
        <strain evidence="2">H105_2-2</strain>
    </source>
</reference>
<dbReference type="EMBL" id="QRNB01000029">
    <property type="protein sequence ID" value="RHK10586.1"/>
    <property type="molecule type" value="Genomic_DNA"/>
</dbReference>
<dbReference type="EMBL" id="JANDWN010000041">
    <property type="protein sequence ID" value="MCP9600826.1"/>
    <property type="molecule type" value="Genomic_DNA"/>
</dbReference>
<dbReference type="Proteomes" id="UP000286211">
    <property type="component" value="Unassembled WGS sequence"/>
</dbReference>
<evidence type="ECO:0000313" key="10">
    <source>
        <dbReference type="Proteomes" id="UP000286501"/>
    </source>
</evidence>
<evidence type="ECO:0000313" key="8">
    <source>
        <dbReference type="Proteomes" id="UP000285776"/>
    </source>
</evidence>
<evidence type="ECO:0000313" key="9">
    <source>
        <dbReference type="Proteomes" id="UP000286211"/>
    </source>
</evidence>
<evidence type="ECO:0000313" key="5">
    <source>
        <dbReference type="EMBL" id="RHG63489.1"/>
    </source>
</evidence>
<evidence type="ECO:0000313" key="2">
    <source>
        <dbReference type="EMBL" id="MCW4137748.1"/>
    </source>
</evidence>
<evidence type="ECO:0000313" key="1">
    <source>
        <dbReference type="EMBL" id="MCP9600826.1"/>
    </source>
</evidence>
<dbReference type="InterPro" id="IPR010181">
    <property type="entry name" value="CGCAxxGCC_motif"/>
</dbReference>
<gene>
    <name evidence="6" type="ORF">DW079_06985</name>
    <name evidence="5" type="ORF">DW250_12895</name>
    <name evidence="4" type="ORF">DWV53_08985</name>
    <name evidence="3" type="ORF">DWY11_11790</name>
    <name evidence="1" type="ORF">NNC55_12805</name>
    <name evidence="2" type="ORF">ONT01_08175</name>
</gene>
<proteinExistence type="predicted"/>
<dbReference type="Pfam" id="PF09719">
    <property type="entry name" value="C_GCAxxG_C_C"/>
    <property type="match status" value="1"/>
</dbReference>
<evidence type="ECO:0000313" key="4">
    <source>
        <dbReference type="EMBL" id="RGW78597.1"/>
    </source>
</evidence>
<evidence type="ECO:0000313" key="7">
    <source>
        <dbReference type="Proteomes" id="UP000283872"/>
    </source>
</evidence>
<evidence type="ECO:0000313" key="3">
    <source>
        <dbReference type="EMBL" id="RGS13218.1"/>
    </source>
</evidence>
<dbReference type="Proteomes" id="UP000285776">
    <property type="component" value="Unassembled WGS sequence"/>
</dbReference>
<dbReference type="EMBL" id="QSAV01000026">
    <property type="protein sequence ID" value="RGW78597.1"/>
    <property type="molecule type" value="Genomic_DNA"/>
</dbReference>
<dbReference type="EMBL" id="QRVA01000033">
    <property type="protein sequence ID" value="RGS13218.1"/>
    <property type="molecule type" value="Genomic_DNA"/>
</dbReference>
<dbReference type="Proteomes" id="UP000283872">
    <property type="component" value="Unassembled WGS sequence"/>
</dbReference>
<comment type="caution">
    <text evidence="5">The sequence shown here is derived from an EMBL/GenBank/DDBJ whole genome shotgun (WGS) entry which is preliminary data.</text>
</comment>
<dbReference type="Proteomes" id="UP001208620">
    <property type="component" value="Unassembled WGS sequence"/>
</dbReference>
<dbReference type="RefSeq" id="WP_117587762.1">
    <property type="nucleotide sequence ID" value="NZ_DAWEAY010000034.1"/>
</dbReference>
<organism evidence="5 10">
    <name type="scientific">Segatella copri</name>
    <dbReference type="NCBI Taxonomy" id="165179"/>
    <lineage>
        <taxon>Bacteria</taxon>
        <taxon>Pseudomonadati</taxon>
        <taxon>Bacteroidota</taxon>
        <taxon>Bacteroidia</taxon>
        <taxon>Bacteroidales</taxon>
        <taxon>Prevotellaceae</taxon>
        <taxon>Segatella</taxon>
    </lineage>
</organism>
<dbReference type="Proteomes" id="UP000286501">
    <property type="component" value="Unassembled WGS sequence"/>
</dbReference>
<evidence type="ECO:0000313" key="6">
    <source>
        <dbReference type="EMBL" id="RHK10586.1"/>
    </source>
</evidence>
<name>A0A3E5DTF3_9BACT</name>
<dbReference type="EMBL" id="QRIN01000066">
    <property type="protein sequence ID" value="RHG63489.1"/>
    <property type="molecule type" value="Genomic_DNA"/>
</dbReference>
<dbReference type="AlphaFoldDB" id="A0A3E5DTF3"/>
<dbReference type="EMBL" id="JAPDVD010000001">
    <property type="protein sequence ID" value="MCW4137748.1"/>
    <property type="molecule type" value="Genomic_DNA"/>
</dbReference>
<dbReference type="Proteomes" id="UP001204486">
    <property type="component" value="Unassembled WGS sequence"/>
</dbReference>
<reference evidence="7 8" key="1">
    <citation type="submission" date="2018-08" db="EMBL/GenBank/DDBJ databases">
        <title>A genome reference for cultivated species of the human gut microbiota.</title>
        <authorList>
            <person name="Zou Y."/>
            <person name="Xue W."/>
            <person name="Luo G."/>
        </authorList>
    </citation>
    <scope>NUCLEOTIDE SEQUENCE [LARGE SCALE GENOMIC DNA]</scope>
    <source>
        <strain evidence="4 8">AF10-17</strain>
        <strain evidence="3 7">AF24-12</strain>
        <strain evidence="6 9">AF46-2NS</strain>
        <strain evidence="5 10">AM22-1</strain>
    </source>
</reference>
<reference evidence="1" key="2">
    <citation type="submission" date="2022-07" db="EMBL/GenBank/DDBJ databases">
        <title>Prevotella copri.</title>
        <authorList>
            <person name="Yang C."/>
        </authorList>
    </citation>
    <scope>NUCLEOTIDE SEQUENCE</scope>
    <source>
        <strain evidence="1">HF1476</strain>
    </source>
</reference>
<protein>
    <submittedName>
        <fullName evidence="1">C-GCAxxG-C-C family protein</fullName>
    </submittedName>
    <submittedName>
        <fullName evidence="5">C_GCAxxG_C_C family protein</fullName>
    </submittedName>
</protein>